<dbReference type="Proteomes" id="UP000250140">
    <property type="component" value="Unassembled WGS sequence"/>
</dbReference>
<proteinExistence type="predicted"/>
<dbReference type="Gene3D" id="3.40.220.10">
    <property type="entry name" value="Leucine Aminopeptidase, subunit E, domain 1"/>
    <property type="match status" value="1"/>
</dbReference>
<feature type="domain" description="Microbial-type PARG catalytic" evidence="1">
    <location>
        <begin position="23"/>
        <end position="159"/>
    </location>
</feature>
<accession>A0A8E2F176</accession>
<dbReference type="NCBIfam" id="TIGR02452">
    <property type="entry name" value="TIGR02452 family protein"/>
    <property type="match status" value="1"/>
</dbReference>
<dbReference type="InterPro" id="IPR019261">
    <property type="entry name" value="PARG_cat_microbial"/>
</dbReference>
<organism evidence="2 3">
    <name type="scientific">Glonium stellatum</name>
    <dbReference type="NCBI Taxonomy" id="574774"/>
    <lineage>
        <taxon>Eukaryota</taxon>
        <taxon>Fungi</taxon>
        <taxon>Dikarya</taxon>
        <taxon>Ascomycota</taxon>
        <taxon>Pezizomycotina</taxon>
        <taxon>Dothideomycetes</taxon>
        <taxon>Pleosporomycetidae</taxon>
        <taxon>Gloniales</taxon>
        <taxon>Gloniaceae</taxon>
        <taxon>Glonium</taxon>
    </lineage>
</organism>
<dbReference type="InterPro" id="IPR012664">
    <property type="entry name" value="CHP02452"/>
</dbReference>
<protein>
    <recommendedName>
        <fullName evidence="1">Microbial-type PARG catalytic domain-containing protein</fullName>
    </recommendedName>
</protein>
<keyword evidence="3" id="KW-1185">Reference proteome</keyword>
<dbReference type="InterPro" id="IPR043472">
    <property type="entry name" value="Macro_dom-like"/>
</dbReference>
<sequence>MPQSRPKPSEIAAEAKRAYIPYIERNMEKCPVNSYLYPDSSMIRIASEKRSKQRLRVAVIDGDPVDVALDWYQYSLKDPSKSQSAAPIPVVNMANEKRAGGDWESGLMAPEECFARRSNLVHALVTPWNLNQGTTAPDTHYPIPQKGGIYSPHVVVFRDGPDHYTLWREFRSLPVISVAPVRRPKLDETGTRYSFEQEKELMMEKMRTVLRIAAYCGNRDICLGAFGVGPIFRNPVSEVAKMWRTLLFHEEEFRGVFANVVFAIESSPPGHPKGGLPDLEVFQQEFDPSNIFHTTYV</sequence>
<name>A0A8E2F176_9PEZI</name>
<dbReference type="EMBL" id="KV749661">
    <property type="protein sequence ID" value="OCL08430.1"/>
    <property type="molecule type" value="Genomic_DNA"/>
</dbReference>
<evidence type="ECO:0000313" key="2">
    <source>
        <dbReference type="EMBL" id="OCL08430.1"/>
    </source>
</evidence>
<evidence type="ECO:0000313" key="3">
    <source>
        <dbReference type="Proteomes" id="UP000250140"/>
    </source>
</evidence>
<evidence type="ECO:0000259" key="1">
    <source>
        <dbReference type="Pfam" id="PF10021"/>
    </source>
</evidence>
<reference evidence="2 3" key="1">
    <citation type="journal article" date="2016" name="Nat. Commun.">
        <title>Ectomycorrhizal ecology is imprinted in the genome of the dominant symbiotic fungus Cenococcum geophilum.</title>
        <authorList>
            <consortium name="DOE Joint Genome Institute"/>
            <person name="Peter M."/>
            <person name="Kohler A."/>
            <person name="Ohm R.A."/>
            <person name="Kuo A."/>
            <person name="Krutzmann J."/>
            <person name="Morin E."/>
            <person name="Arend M."/>
            <person name="Barry K.W."/>
            <person name="Binder M."/>
            <person name="Choi C."/>
            <person name="Clum A."/>
            <person name="Copeland A."/>
            <person name="Grisel N."/>
            <person name="Haridas S."/>
            <person name="Kipfer T."/>
            <person name="LaButti K."/>
            <person name="Lindquist E."/>
            <person name="Lipzen A."/>
            <person name="Maire R."/>
            <person name="Meier B."/>
            <person name="Mihaltcheva S."/>
            <person name="Molinier V."/>
            <person name="Murat C."/>
            <person name="Poggeler S."/>
            <person name="Quandt C.A."/>
            <person name="Sperisen C."/>
            <person name="Tritt A."/>
            <person name="Tisserant E."/>
            <person name="Crous P.W."/>
            <person name="Henrissat B."/>
            <person name="Nehls U."/>
            <person name="Egli S."/>
            <person name="Spatafora J.W."/>
            <person name="Grigoriev I.V."/>
            <person name="Martin F.M."/>
        </authorList>
    </citation>
    <scope>NUCLEOTIDE SEQUENCE [LARGE SCALE GENOMIC DNA]</scope>
    <source>
        <strain evidence="2 3">CBS 207.34</strain>
    </source>
</reference>
<dbReference type="OrthoDB" id="2440523at2759"/>
<dbReference type="Pfam" id="PF10021">
    <property type="entry name" value="PARG_cat_microb"/>
    <property type="match status" value="1"/>
</dbReference>
<gene>
    <name evidence="2" type="ORF">AOQ84DRAFT_40751</name>
</gene>
<dbReference type="PANTHER" id="PTHR35596:SF2">
    <property type="entry name" value="MICROBIAL-TYPE PARG CATALYTIC DOMAIN-CONTAINING PROTEIN"/>
    <property type="match status" value="1"/>
</dbReference>
<dbReference type="PANTHER" id="PTHR35596">
    <property type="entry name" value="DUF2263 DOMAIN-CONTAINING PROTEIN"/>
    <property type="match status" value="1"/>
</dbReference>
<dbReference type="AlphaFoldDB" id="A0A8E2F176"/>